<organism evidence="2 3">
    <name type="scientific">Roseomonas nitratireducens</name>
    <dbReference type="NCBI Taxonomy" id="2820810"/>
    <lineage>
        <taxon>Bacteria</taxon>
        <taxon>Pseudomonadati</taxon>
        <taxon>Pseudomonadota</taxon>
        <taxon>Alphaproteobacteria</taxon>
        <taxon>Acetobacterales</taxon>
        <taxon>Roseomonadaceae</taxon>
        <taxon>Roseomonas</taxon>
    </lineage>
</organism>
<dbReference type="EMBL" id="JAGIYZ010000004">
    <property type="protein sequence ID" value="MBP0463605.1"/>
    <property type="molecule type" value="Genomic_DNA"/>
</dbReference>
<protein>
    <submittedName>
        <fullName evidence="2">Uncharacterized protein</fullName>
    </submittedName>
</protein>
<feature type="region of interest" description="Disordered" evidence="1">
    <location>
        <begin position="215"/>
        <end position="244"/>
    </location>
</feature>
<accession>A0ABS4AQG9</accession>
<comment type="caution">
    <text evidence="2">The sequence shown here is derived from an EMBL/GenBank/DDBJ whole genome shotgun (WGS) entry which is preliminary data.</text>
</comment>
<feature type="compositionally biased region" description="Low complexity" evidence="1">
    <location>
        <begin position="218"/>
        <end position="237"/>
    </location>
</feature>
<evidence type="ECO:0000313" key="2">
    <source>
        <dbReference type="EMBL" id="MBP0463605.1"/>
    </source>
</evidence>
<evidence type="ECO:0000256" key="1">
    <source>
        <dbReference type="SAM" id="MobiDB-lite"/>
    </source>
</evidence>
<name>A0ABS4AQG9_9PROT</name>
<dbReference type="Proteomes" id="UP000680815">
    <property type="component" value="Unassembled WGS sequence"/>
</dbReference>
<keyword evidence="3" id="KW-1185">Reference proteome</keyword>
<proteinExistence type="predicted"/>
<reference evidence="2 3" key="1">
    <citation type="submission" date="2021-03" db="EMBL/GenBank/DDBJ databases">
        <authorList>
            <person name="So Y."/>
        </authorList>
    </citation>
    <scope>NUCLEOTIDE SEQUENCE [LARGE SCALE GENOMIC DNA]</scope>
    <source>
        <strain evidence="2 3">PWR1</strain>
    </source>
</reference>
<sequence>MTQAPMRAAVLRAIKRLLAVPGGAVDPAQKRRLAYDAMLFRYGADQVGPWDDYEVKESGFWTLEACKADALNHQTRSAWKQASRGAYDAALREGWMDECCPHMAPVTARRGGSWTLEACKADALPHHTRKAWRQASFGAYDAALRNGWLDECCPHMAPVTARRGGSWTLEACKADAQNHQTRWAWAQASRGAYLAARRNGWLDLCCPHMRRPDPCPRAPKAPQARAQRAPATTKAPASARPGEAWTRESCLADARRHPRLGVWWSRSREAHDAAKRNGWLDECCAHWRQGRRAA</sequence>
<gene>
    <name evidence="2" type="ORF">J5Y09_06765</name>
</gene>
<dbReference type="RefSeq" id="WP_209350990.1">
    <property type="nucleotide sequence ID" value="NZ_JAGIYZ010000004.1"/>
</dbReference>
<evidence type="ECO:0000313" key="3">
    <source>
        <dbReference type="Proteomes" id="UP000680815"/>
    </source>
</evidence>